<comment type="caution">
    <text evidence="1">The sequence shown here is derived from an EMBL/GenBank/DDBJ whole genome shotgun (WGS) entry which is preliminary data.</text>
</comment>
<name>A0ABX0R5F1_9GAMM</name>
<keyword evidence="2" id="KW-1185">Reference proteome</keyword>
<evidence type="ECO:0000313" key="1">
    <source>
        <dbReference type="EMBL" id="NIF20630.1"/>
    </source>
</evidence>
<evidence type="ECO:0008006" key="3">
    <source>
        <dbReference type="Google" id="ProtNLM"/>
    </source>
</evidence>
<dbReference type="EMBL" id="VWXF01000001">
    <property type="protein sequence ID" value="NIF20630.1"/>
    <property type="molecule type" value="Genomic_DNA"/>
</dbReference>
<dbReference type="InterPro" id="IPR025600">
    <property type="entry name" value="YccJ"/>
</dbReference>
<dbReference type="Proteomes" id="UP001515683">
    <property type="component" value="Unassembled WGS sequence"/>
</dbReference>
<accession>A0ABX0R5F1</accession>
<sequence length="76" mass="8845">MMTDPNKAHHVAEWATIRQTSREIAEAIFEVAKYDEKLAEAIWEQQGNNDVLELAFAKTQDDVLTWDNKTIERRNV</sequence>
<dbReference type="NCBIfam" id="NF007554">
    <property type="entry name" value="PRK10174.1"/>
    <property type="match status" value="1"/>
</dbReference>
<reference evidence="1 2" key="1">
    <citation type="journal article" date="2019" name="bioRxiv">
        <title>Bacteria contribute to plant secondary compound degradation in a generalist herbivore system.</title>
        <authorList>
            <person name="Francoeur C.B."/>
            <person name="Khadempour L."/>
            <person name="Moreira-Soto R.D."/>
            <person name="Gotting K."/>
            <person name="Book A.J."/>
            <person name="Pinto-Tomas A.A."/>
            <person name="Keefover-Ring K."/>
            <person name="Currie C.R."/>
        </authorList>
    </citation>
    <scope>NUCLEOTIDE SEQUENCE [LARGE SCALE GENOMIC DNA]</scope>
    <source>
        <strain evidence="1">Acro-835</strain>
    </source>
</reference>
<dbReference type="Pfam" id="PF13993">
    <property type="entry name" value="YccJ"/>
    <property type="match status" value="1"/>
</dbReference>
<proteinExistence type="predicted"/>
<evidence type="ECO:0000313" key="2">
    <source>
        <dbReference type="Proteomes" id="UP001515683"/>
    </source>
</evidence>
<protein>
    <recommendedName>
        <fullName evidence="3">YccJ-like protein</fullName>
    </recommendedName>
</protein>
<gene>
    <name evidence="1" type="ORF">F3J40_03235</name>
</gene>
<organism evidence="1 2">
    <name type="scientific">Candidatus Pantoea multigeneris</name>
    <dbReference type="NCBI Taxonomy" id="2608357"/>
    <lineage>
        <taxon>Bacteria</taxon>
        <taxon>Pseudomonadati</taxon>
        <taxon>Pseudomonadota</taxon>
        <taxon>Gammaproteobacteria</taxon>
        <taxon>Enterobacterales</taxon>
        <taxon>Erwiniaceae</taxon>
        <taxon>Pantoea</taxon>
    </lineage>
</organism>